<keyword evidence="7 10" id="KW-1133">Transmembrane helix</keyword>
<feature type="signal peptide" evidence="11">
    <location>
        <begin position="1"/>
        <end position="18"/>
    </location>
</feature>
<dbReference type="InterPro" id="IPR037654">
    <property type="entry name" value="Big1"/>
</dbReference>
<gene>
    <name evidence="13" type="ORF">KHLLAP_LOCUS8342</name>
</gene>
<keyword evidence="14" id="KW-1185">Reference proteome</keyword>
<dbReference type="GO" id="GO:0009272">
    <property type="term" value="P:fungal-type cell wall biogenesis"/>
    <property type="evidence" value="ECO:0007669"/>
    <property type="project" value="TreeGrafter"/>
</dbReference>
<evidence type="ECO:0000313" key="13">
    <source>
        <dbReference type="EMBL" id="CAJ2507874.1"/>
    </source>
</evidence>
<organism evidence="13 14">
    <name type="scientific">Anthostomella pinea</name>
    <dbReference type="NCBI Taxonomy" id="933095"/>
    <lineage>
        <taxon>Eukaryota</taxon>
        <taxon>Fungi</taxon>
        <taxon>Dikarya</taxon>
        <taxon>Ascomycota</taxon>
        <taxon>Pezizomycotina</taxon>
        <taxon>Sordariomycetes</taxon>
        <taxon>Xylariomycetidae</taxon>
        <taxon>Xylariales</taxon>
        <taxon>Xylariaceae</taxon>
        <taxon>Anthostomella</taxon>
    </lineage>
</organism>
<dbReference type="GO" id="GO:0005789">
    <property type="term" value="C:endoplasmic reticulum membrane"/>
    <property type="evidence" value="ECO:0007669"/>
    <property type="project" value="UniProtKB-SubCell"/>
</dbReference>
<keyword evidence="4 10" id="KW-0812">Transmembrane</keyword>
<evidence type="ECO:0000256" key="3">
    <source>
        <dbReference type="ARBA" id="ARBA00022089"/>
    </source>
</evidence>
<feature type="chain" id="PRO_5042615660" description="Protein BIG1" evidence="11">
    <location>
        <begin position="19"/>
        <end position="270"/>
    </location>
</feature>
<protein>
    <recommendedName>
        <fullName evidence="3">Protein BIG1</fullName>
    </recommendedName>
</protein>
<keyword evidence="6" id="KW-0256">Endoplasmic reticulum</keyword>
<evidence type="ECO:0000256" key="10">
    <source>
        <dbReference type="SAM" id="Phobius"/>
    </source>
</evidence>
<dbReference type="PANTHER" id="PTHR28285">
    <property type="entry name" value="PROTEIN BIG1"/>
    <property type="match status" value="1"/>
</dbReference>
<evidence type="ECO:0000256" key="8">
    <source>
        <dbReference type="ARBA" id="ARBA00023136"/>
    </source>
</evidence>
<dbReference type="Proteomes" id="UP001295740">
    <property type="component" value="Unassembled WGS sequence"/>
</dbReference>
<proteinExistence type="inferred from homology"/>
<reference evidence="13" key="1">
    <citation type="submission" date="2023-10" db="EMBL/GenBank/DDBJ databases">
        <authorList>
            <person name="Hackl T."/>
        </authorList>
    </citation>
    <scope>NUCLEOTIDE SEQUENCE</scope>
</reference>
<dbReference type="GO" id="GO:0071555">
    <property type="term" value="P:cell wall organization"/>
    <property type="evidence" value="ECO:0007669"/>
    <property type="project" value="UniProtKB-KW"/>
</dbReference>
<comment type="subcellular location">
    <subcellularLocation>
        <location evidence="1">Endoplasmic reticulum membrane</location>
        <topology evidence="1">Single-pass type I membrane protein</topology>
    </subcellularLocation>
</comment>
<evidence type="ECO:0000256" key="4">
    <source>
        <dbReference type="ARBA" id="ARBA00022692"/>
    </source>
</evidence>
<dbReference type="PANTHER" id="PTHR28285:SF1">
    <property type="entry name" value="PROTEIN BIG1"/>
    <property type="match status" value="1"/>
</dbReference>
<evidence type="ECO:0000256" key="9">
    <source>
        <dbReference type="ARBA" id="ARBA00023316"/>
    </source>
</evidence>
<evidence type="ECO:0000313" key="14">
    <source>
        <dbReference type="Proteomes" id="UP001295740"/>
    </source>
</evidence>
<sequence length="270" mass="29485">MRLFVTATVAALCASAQAFSDSSPFILFSTAKLSKPASQDQQLQSSSQVLESTKQLLSSCPTDRYLLVSQPNLNAATHLSSKASVPRLTGALDRAESSYSIAEVAGELDLKQIAAYIRETCDVKSSAIDEIYLSTLPTSDGVSILRENDEHLGMVLEQYQATEGSYTVIYAGGPRTEKPESYVAEFQNGVQLKRHLQGVVRRDEQPAPGRDLRPLFEKYQYFTPGIFMGLITLIILMTILYAGISAVASLEIPYGAFDKEMGPAAQKKQQ</sequence>
<evidence type="ECO:0000256" key="6">
    <source>
        <dbReference type="ARBA" id="ARBA00022824"/>
    </source>
</evidence>
<comment type="caution">
    <text evidence="13">The sequence shown here is derived from an EMBL/GenBank/DDBJ whole genome shotgun (WGS) entry which is preliminary data.</text>
</comment>
<evidence type="ECO:0000256" key="2">
    <source>
        <dbReference type="ARBA" id="ARBA00008203"/>
    </source>
</evidence>
<evidence type="ECO:0000259" key="12">
    <source>
        <dbReference type="Pfam" id="PF20520"/>
    </source>
</evidence>
<accession>A0AAI8YHW3</accession>
<evidence type="ECO:0000256" key="1">
    <source>
        <dbReference type="ARBA" id="ARBA00004115"/>
    </source>
</evidence>
<keyword evidence="8 10" id="KW-0472">Membrane</keyword>
<dbReference type="GO" id="GO:0006078">
    <property type="term" value="P:(1-&gt;6)-beta-D-glucan biosynthetic process"/>
    <property type="evidence" value="ECO:0007669"/>
    <property type="project" value="TreeGrafter"/>
</dbReference>
<name>A0AAI8YHW3_9PEZI</name>
<dbReference type="EMBL" id="CAUWAG010000010">
    <property type="protein sequence ID" value="CAJ2507874.1"/>
    <property type="molecule type" value="Genomic_DNA"/>
</dbReference>
<evidence type="ECO:0000256" key="7">
    <source>
        <dbReference type="ARBA" id="ARBA00022989"/>
    </source>
</evidence>
<comment type="similarity">
    <text evidence="2">Belongs to the BIG1 family.</text>
</comment>
<feature type="domain" description="V-type proton ATPase subunit S1/VOA1 transmembrane" evidence="12">
    <location>
        <begin position="220"/>
        <end position="259"/>
    </location>
</feature>
<dbReference type="InterPro" id="IPR046756">
    <property type="entry name" value="VAS1/VOA1_TM"/>
</dbReference>
<evidence type="ECO:0000256" key="11">
    <source>
        <dbReference type="SAM" id="SignalP"/>
    </source>
</evidence>
<feature type="transmembrane region" description="Helical" evidence="10">
    <location>
        <begin position="221"/>
        <end position="244"/>
    </location>
</feature>
<keyword evidence="5 11" id="KW-0732">Signal</keyword>
<evidence type="ECO:0000256" key="5">
    <source>
        <dbReference type="ARBA" id="ARBA00022729"/>
    </source>
</evidence>
<dbReference type="AlphaFoldDB" id="A0AAI8YHW3"/>
<keyword evidence="9" id="KW-0961">Cell wall biogenesis/degradation</keyword>
<dbReference type="Pfam" id="PF20520">
    <property type="entry name" value="Ac45-VOA1_TM"/>
    <property type="match status" value="1"/>
</dbReference>